<name>A0A385PLE7_9PAPI</name>
<keyword evidence="7 15" id="KW-0378">Hydrolase</keyword>
<comment type="similarity">
    <text evidence="15 16">Belongs to the papillomaviridae E1 protein family.</text>
</comment>
<keyword evidence="6 15" id="KW-0547">Nucleotide-binding</keyword>
<organism evidence="18">
    <name type="scientific">Human papillomavirus</name>
    <dbReference type="NCBI Taxonomy" id="10566"/>
    <lineage>
        <taxon>Viruses</taxon>
        <taxon>Monodnaviria</taxon>
        <taxon>Shotokuvirae</taxon>
        <taxon>Cossaviricota</taxon>
        <taxon>Papovaviricetes</taxon>
        <taxon>Zurhausenvirales</taxon>
        <taxon>Papillomaviridae</taxon>
    </lineage>
</organism>
<protein>
    <recommendedName>
        <fullName evidence="15 16">Replication protein E1</fullName>
        <ecNumber evidence="15 16">5.6.2.4</ecNumber>
    </recommendedName>
    <alternativeName>
        <fullName evidence="15">ATP-dependent helicase E1</fullName>
    </alternativeName>
    <alternativeName>
        <fullName evidence="15">DNA 3'-5' helicase E1</fullName>
    </alternativeName>
</protein>
<dbReference type="InterPro" id="IPR027417">
    <property type="entry name" value="P-loop_NTPase"/>
</dbReference>
<dbReference type="Gene3D" id="3.40.50.300">
    <property type="entry name" value="P-loop containing nucleotide triphosphate hydrolases"/>
    <property type="match status" value="1"/>
</dbReference>
<dbReference type="Pfam" id="PF00524">
    <property type="entry name" value="PPV_E1_N"/>
    <property type="match status" value="1"/>
</dbReference>
<keyword evidence="15" id="KW-1017">Isopeptide bond</keyword>
<evidence type="ECO:0000256" key="8">
    <source>
        <dbReference type="ARBA" id="ARBA00022806"/>
    </source>
</evidence>
<dbReference type="InterPro" id="IPR001177">
    <property type="entry name" value="PPV_DNA_helicase_E1_C"/>
</dbReference>
<feature type="binding site" evidence="15">
    <location>
        <begin position="435"/>
        <end position="442"/>
    </location>
    <ligand>
        <name>ATP</name>
        <dbReference type="ChEBI" id="CHEBI:30616"/>
    </ligand>
</feature>
<feature type="modified residue" description="Phosphoserine; by host" evidence="15">
    <location>
        <position position="83"/>
    </location>
</feature>
<keyword evidence="10 15" id="KW-0238">DNA-binding</keyword>
<feature type="modified residue" description="Phosphoserine; by host" evidence="15">
    <location>
        <position position="105"/>
    </location>
</feature>
<feature type="modified residue" description="Phosphoserine; by host" evidence="15">
    <location>
        <position position="92"/>
    </location>
</feature>
<dbReference type="GO" id="GO:0003677">
    <property type="term" value="F:DNA binding"/>
    <property type="evidence" value="ECO:0007669"/>
    <property type="project" value="UniProtKB-UniRule"/>
</dbReference>
<dbReference type="SUPFAM" id="SSF52540">
    <property type="entry name" value="P-loop containing nucleoside triphosphate hydrolases"/>
    <property type="match status" value="1"/>
</dbReference>
<feature type="cross-link" description="Glycyl lysine isopeptide (Lys-Gly) (interchain with G-Cter in SUMO)" evidence="15">
    <location>
        <position position="516"/>
    </location>
</feature>
<evidence type="ECO:0000256" key="16">
    <source>
        <dbReference type="PIRNR" id="PIRNR003383"/>
    </source>
</evidence>
<evidence type="ECO:0000256" key="1">
    <source>
        <dbReference type="ARBA" id="ARBA00004147"/>
    </source>
</evidence>
<dbReference type="InterPro" id="IPR014000">
    <property type="entry name" value="PPV_DNA_helicase_E1_N"/>
</dbReference>
<evidence type="ECO:0000256" key="2">
    <source>
        <dbReference type="ARBA" id="ARBA00022518"/>
    </source>
</evidence>
<evidence type="ECO:0000256" key="10">
    <source>
        <dbReference type="ARBA" id="ARBA00023125"/>
    </source>
</evidence>
<dbReference type="EMBL" id="MH777332">
    <property type="protein sequence ID" value="AYA94448.1"/>
    <property type="molecule type" value="Genomic_DNA"/>
</dbReference>
<dbReference type="PROSITE" id="PS51206">
    <property type="entry name" value="SF3_HELICASE_1"/>
    <property type="match status" value="1"/>
</dbReference>
<sequence>MGELDKGTENLLEGTSSWFMTEAECIESTLDELFENSTDGSDVTNLIDDEDVEQGNSLALYHTQVTEEDSNAILVLKRKFRTSPEQQLVELSPRLQACSITPQKSSKRRLFRDSGLGEDEVTNSFENMVNTAEITDSNGSVVTLVSESQTADENLNLLNNSNYKAILYAKCKEKFGVSFSELSRNFKSSKTCSDVWVIFVHSIRAELLEASKVQLQQYCDYLQLIVSEFSGLYCILFKSSKNKETIQKLLCKMLTCSEYQLLLDPPRTRSLPVALYFFQRSYGNASYKFGDFPTWIKRQTTLNHEAAATADSFELSQMIQFAYDNNLLEEATIAYRYALMADTDANAAAFLKSNMQAKFVRDACSMVKYYKRQEMKDLTMSEWIWKCCDECDEEGNWKVIAHFFKYQEINLVSFLTVLRMFLKSIPKKNCIVFYGPPDTGKSYFCNSLIQFLKGKVICFMNRGSQFWLQPLIDAKIGFLDDCTYQAWSYLDVNMRGALDGNPVCIDSKHKAPQQLKLPPMLITTNVDVQKEDTLLYLKSRLQFFHFPNKFPLKSDGSVVYEITNATWKCFFSKLGVQIDLTPKEDTQNESGRSDRPFRCTAGEANELI</sequence>
<keyword evidence="8 15" id="KW-0347">Helicase</keyword>
<comment type="function">
    <text evidence="16">ATP-dependent DNA helicase required for initiation of viral DNA replication. It forms a complex with the viral E2 protein. The E1-E2 complex binds to the replication origin which contains binding sites for both proteins.</text>
</comment>
<dbReference type="PIRSF" id="PIRSF003383">
    <property type="entry name" value="Rep_E1_papillomaV"/>
    <property type="match status" value="1"/>
</dbReference>
<keyword evidence="4 15" id="KW-1048">Host nucleus</keyword>
<dbReference type="HAMAP" id="MF_04000">
    <property type="entry name" value="PPV_E1"/>
    <property type="match status" value="1"/>
</dbReference>
<evidence type="ECO:0000256" key="13">
    <source>
        <dbReference type="ARBA" id="ARBA00048988"/>
    </source>
</evidence>
<reference evidence="18" key="1">
    <citation type="journal article" date="2018" name="Nat. Med.">
        <title>Expanded skin virome in DOCK8-deficient patients.</title>
        <authorList>
            <consortium name="NISC Comparative Sequencing Program"/>
            <person name="Tirosh O."/>
            <person name="Conlan S."/>
            <person name="Deming C."/>
            <person name="Lee-Lin S.Q."/>
            <person name="Huang X."/>
            <person name="Su H.C."/>
            <person name="Freeman A.F."/>
            <person name="Segre J.A."/>
            <person name="Kong H.H."/>
        </authorList>
    </citation>
    <scope>NUCLEOTIDE SEQUENCE</scope>
    <source>
        <strain evidence="18">HPV-mSK_190</strain>
    </source>
</reference>
<evidence type="ECO:0000256" key="14">
    <source>
        <dbReference type="ARBA" id="ARBA00093297"/>
    </source>
</evidence>
<comment type="subcellular location">
    <subcellularLocation>
        <location evidence="1 15">Host nucleus</location>
    </subcellularLocation>
</comment>
<keyword evidence="9 15" id="KW-0067">ATP-binding</keyword>
<dbReference type="GO" id="GO:0043138">
    <property type="term" value="F:3'-5' DNA helicase activity"/>
    <property type="evidence" value="ECO:0007669"/>
    <property type="project" value="UniProtKB-UniRule"/>
</dbReference>
<evidence type="ECO:0000256" key="3">
    <source>
        <dbReference type="ARBA" id="ARBA00022553"/>
    </source>
</evidence>
<dbReference type="Gene3D" id="3.40.1310.10">
    <property type="match status" value="1"/>
</dbReference>
<evidence type="ECO:0000313" key="18">
    <source>
        <dbReference type="EMBL" id="AYA94448.1"/>
    </source>
</evidence>
<comment type="caution">
    <text evidence="15">Lacks conserved residue(s) required for the propagation of feature annotation.</text>
</comment>
<comment type="catalytic activity">
    <reaction evidence="13 15 16">
        <text>ATP + H2O = ADP + phosphate + H(+)</text>
        <dbReference type="Rhea" id="RHEA:13065"/>
        <dbReference type="ChEBI" id="CHEBI:15377"/>
        <dbReference type="ChEBI" id="CHEBI:15378"/>
        <dbReference type="ChEBI" id="CHEBI:30616"/>
        <dbReference type="ChEBI" id="CHEBI:43474"/>
        <dbReference type="ChEBI" id="CHEBI:456216"/>
        <dbReference type="EC" id="5.6.2.4"/>
    </reaction>
</comment>
<dbReference type="GO" id="GO:0016887">
    <property type="term" value="F:ATP hydrolysis activity"/>
    <property type="evidence" value="ECO:0007669"/>
    <property type="project" value="RHEA"/>
</dbReference>
<evidence type="ECO:0000256" key="4">
    <source>
        <dbReference type="ARBA" id="ARBA00022562"/>
    </source>
</evidence>
<comment type="function">
    <text evidence="14 15">ATP-dependent DNA 3'-5' helicase required for initiation of viral DNA replication. It forms a complex with the viral E2 protein. The E1-E2 complex binds to the replication origin which contains binding sites for both proteins. During the initial step, a dimer of E1 interacts with a dimer of protein E2 leading to a complex that binds the viral origin of replication with high specificity. Then, a second dimer of E1 displaces the E2 dimer in an ATP-dependent manner to form the E1 tetramer. Following this, two E1 monomers are added to each half of the site, which results in the formation of two E1 trimers on the viral ori. Subsequently, two hexamers will be created. The double hexamer acts as a bi-directional helicase machinery and unwinds the viral DNA and then recruits the host DNA polymerase to start replication.</text>
</comment>
<keyword evidence="5 15" id="KW-0235">DNA replication</keyword>
<comment type="catalytic activity">
    <reaction evidence="12 15">
        <text>Couples ATP hydrolysis with the unwinding of duplex DNA by translocating in the 3'-5' direction.</text>
        <dbReference type="EC" id="5.6.2.4"/>
    </reaction>
</comment>
<dbReference type="InterPro" id="IPR046832">
    <property type="entry name" value="PPV_E1_DBD"/>
</dbReference>
<evidence type="ECO:0000256" key="12">
    <source>
        <dbReference type="ARBA" id="ARBA00034617"/>
    </source>
</evidence>
<dbReference type="InterPro" id="IPR037102">
    <property type="entry name" value="Znf_lg_T-Ag_D1_dom_sf"/>
</dbReference>
<keyword evidence="15" id="KW-0832">Ubl conjugation</keyword>
<dbReference type="SUPFAM" id="SSF55464">
    <property type="entry name" value="Origin of replication-binding domain, RBD-like"/>
    <property type="match status" value="1"/>
</dbReference>
<dbReference type="GO" id="GO:0005524">
    <property type="term" value="F:ATP binding"/>
    <property type="evidence" value="ECO:0007669"/>
    <property type="project" value="UniProtKB-UniRule"/>
</dbReference>
<evidence type="ECO:0000256" key="5">
    <source>
        <dbReference type="ARBA" id="ARBA00022705"/>
    </source>
</evidence>
<feature type="short sequence motif" description="Nuclear localization signal" evidence="15">
    <location>
        <begin position="77"/>
        <end position="79"/>
    </location>
</feature>
<proteinExistence type="inferred from homology"/>
<evidence type="ECO:0000256" key="15">
    <source>
        <dbReference type="HAMAP-Rule" id="MF_04000"/>
    </source>
</evidence>
<dbReference type="Pfam" id="PF00519">
    <property type="entry name" value="PPV_E1_C"/>
    <property type="match status" value="1"/>
</dbReference>
<dbReference type="InterPro" id="IPR016393">
    <property type="entry name" value="Rep_E1_papillomaV"/>
</dbReference>
<keyword evidence="11 15" id="KW-0413">Isomerase</keyword>
<comment type="PTM">
    <text evidence="15">Phosphorylated.</text>
</comment>
<dbReference type="EC" id="5.6.2.4" evidence="15 16"/>
<dbReference type="InterPro" id="IPR014015">
    <property type="entry name" value="Helicase_SF3_DNA-vir"/>
</dbReference>
<comment type="PTM">
    <text evidence="15">Sumoylated.</text>
</comment>
<dbReference type="Gene3D" id="1.10.10.510">
    <property type="entry name" value="Zinc finger, large T-antigen D1 domain"/>
    <property type="match status" value="1"/>
</dbReference>
<evidence type="ECO:0000256" key="9">
    <source>
        <dbReference type="ARBA" id="ARBA00022840"/>
    </source>
</evidence>
<keyword evidence="2 15" id="KW-0244">Early protein</keyword>
<evidence type="ECO:0000256" key="11">
    <source>
        <dbReference type="ARBA" id="ARBA00023235"/>
    </source>
</evidence>
<keyword evidence="3 15" id="KW-0597">Phosphoprotein</keyword>
<dbReference type="GO" id="GO:0006260">
    <property type="term" value="P:DNA replication"/>
    <property type="evidence" value="ECO:0007669"/>
    <property type="project" value="UniProtKB-UniRule"/>
</dbReference>
<evidence type="ECO:0000256" key="6">
    <source>
        <dbReference type="ARBA" id="ARBA00022741"/>
    </source>
</evidence>
<evidence type="ECO:0000259" key="17">
    <source>
        <dbReference type="PROSITE" id="PS51206"/>
    </source>
</evidence>
<feature type="domain" description="SF3 helicase" evidence="17">
    <location>
        <begin position="395"/>
        <end position="559"/>
    </location>
</feature>
<accession>A0A385PLE7</accession>
<dbReference type="InterPro" id="IPR046935">
    <property type="entry name" value="PPV_E1_DBD_sf"/>
</dbReference>
<gene>
    <name evidence="15" type="primary">E1</name>
</gene>
<dbReference type="Pfam" id="PF20450">
    <property type="entry name" value="PPV_E1_DBD"/>
    <property type="match status" value="1"/>
</dbReference>
<comment type="subunit">
    <text evidence="15">Can form hexamers. Interacts with E2 protein; this interaction increases E1 DNA binding specificity. Interacts with host DNA polymerase subunit POLA2. Interacts with host single stranded DNA-binding protein RPA1. Interacts with host TOP1; this interaction stimulates the enzymatic activity of TOP1.</text>
</comment>
<evidence type="ECO:0000256" key="7">
    <source>
        <dbReference type="ARBA" id="ARBA00022801"/>
    </source>
</evidence>
<dbReference type="GO" id="GO:0042025">
    <property type="term" value="C:host cell nucleus"/>
    <property type="evidence" value="ECO:0007669"/>
    <property type="project" value="UniProtKB-SubCell"/>
</dbReference>